<keyword evidence="1" id="KW-0812">Transmembrane</keyword>
<feature type="transmembrane region" description="Helical" evidence="1">
    <location>
        <begin position="190"/>
        <end position="208"/>
    </location>
</feature>
<reference evidence="2 3" key="1">
    <citation type="submission" date="2019-02" db="EMBL/GenBank/DDBJ databases">
        <title>Sequencing the genomes of 1000 actinobacteria strains.</title>
        <authorList>
            <person name="Klenk H.-P."/>
        </authorList>
    </citation>
    <scope>NUCLEOTIDE SEQUENCE [LARGE SCALE GENOMIC DNA]</scope>
    <source>
        <strain evidence="2 3">DSM 45779</strain>
    </source>
</reference>
<evidence type="ECO:0000313" key="3">
    <source>
        <dbReference type="Proteomes" id="UP000291591"/>
    </source>
</evidence>
<accession>A0A4Q7UTS4</accession>
<feature type="transmembrane region" description="Helical" evidence="1">
    <location>
        <begin position="102"/>
        <end position="119"/>
    </location>
</feature>
<feature type="transmembrane region" description="Helical" evidence="1">
    <location>
        <begin position="154"/>
        <end position="178"/>
    </location>
</feature>
<feature type="transmembrane region" description="Helical" evidence="1">
    <location>
        <begin position="44"/>
        <end position="65"/>
    </location>
</feature>
<dbReference type="EMBL" id="SHKL01000001">
    <property type="protein sequence ID" value="RZT83403.1"/>
    <property type="molecule type" value="Genomic_DNA"/>
</dbReference>
<evidence type="ECO:0008006" key="4">
    <source>
        <dbReference type="Google" id="ProtNLM"/>
    </source>
</evidence>
<keyword evidence="1" id="KW-1133">Transmembrane helix</keyword>
<name>A0A4Q7UTS4_PSEST</name>
<evidence type="ECO:0000313" key="2">
    <source>
        <dbReference type="EMBL" id="RZT83403.1"/>
    </source>
</evidence>
<comment type="caution">
    <text evidence="2">The sequence shown here is derived from an EMBL/GenBank/DDBJ whole genome shotgun (WGS) entry which is preliminary data.</text>
</comment>
<keyword evidence="3" id="KW-1185">Reference proteome</keyword>
<feature type="transmembrane region" description="Helical" evidence="1">
    <location>
        <begin position="72"/>
        <end position="90"/>
    </location>
</feature>
<proteinExistence type="predicted"/>
<evidence type="ECO:0000256" key="1">
    <source>
        <dbReference type="SAM" id="Phobius"/>
    </source>
</evidence>
<sequence>MNGPVNSTDQVVAPGGRRELVVTVLSDVVAPIVVYYGLRALGVAPTPALLAGAVVPAVRALWSLVRHRRLEWFALLVLVLVAATVATSLVTGSERFLLARDGAITAALGLVMLATAASARPAMYAIGRVVLARSGHDAVAWDGRWSGSARFRRIWRAVTVLWGAGLLVDAVLRVLWAYTLPIDVVPALHAVQWLPLLVVLQVVTQLYLRRPGNRELIFA</sequence>
<protein>
    <recommendedName>
        <fullName evidence="4">Intracellular septation protein A</fullName>
    </recommendedName>
</protein>
<keyword evidence="1" id="KW-0472">Membrane</keyword>
<dbReference type="Proteomes" id="UP000291591">
    <property type="component" value="Unassembled WGS sequence"/>
</dbReference>
<organism evidence="2 3">
    <name type="scientific">Pseudonocardia sediminis</name>
    <dbReference type="NCBI Taxonomy" id="1397368"/>
    <lineage>
        <taxon>Bacteria</taxon>
        <taxon>Bacillati</taxon>
        <taxon>Actinomycetota</taxon>
        <taxon>Actinomycetes</taxon>
        <taxon>Pseudonocardiales</taxon>
        <taxon>Pseudonocardiaceae</taxon>
        <taxon>Pseudonocardia</taxon>
    </lineage>
</organism>
<dbReference type="AlphaFoldDB" id="A0A4Q7UTS4"/>
<dbReference type="NCBIfam" id="NF041646">
    <property type="entry name" value="VC0807_fam"/>
    <property type="match status" value="1"/>
</dbReference>
<gene>
    <name evidence="2" type="ORF">EV383_0205</name>
</gene>